<feature type="non-terminal residue" evidence="1">
    <location>
        <position position="95"/>
    </location>
</feature>
<proteinExistence type="predicted"/>
<evidence type="ECO:0000313" key="2">
    <source>
        <dbReference type="Proteomes" id="UP000478052"/>
    </source>
</evidence>
<name>A0A6G0W2X6_APHCR</name>
<dbReference type="AlphaFoldDB" id="A0A6G0W2X6"/>
<dbReference type="OrthoDB" id="10483075at2759"/>
<dbReference type="EMBL" id="VUJU01009235">
    <property type="protein sequence ID" value="KAF0721302.1"/>
    <property type="molecule type" value="Genomic_DNA"/>
</dbReference>
<gene>
    <name evidence="1" type="ORF">FWK35_00034537</name>
</gene>
<accession>A0A6G0W2X6</accession>
<keyword evidence="2" id="KW-1185">Reference proteome</keyword>
<protein>
    <submittedName>
        <fullName evidence="1">Myocyte-specific enhancer factor 2A</fullName>
    </submittedName>
</protein>
<sequence>LDVIQNKSPKSHSKNNVRTYRPYNILQFSEKMVKVSPEKSLEIQSTISQNRYTFKQERRVYPGFKRVQVKKDLLTTSGIKINRAQTPQSSNTNDS</sequence>
<organism evidence="1 2">
    <name type="scientific">Aphis craccivora</name>
    <name type="common">Cowpea aphid</name>
    <dbReference type="NCBI Taxonomy" id="307492"/>
    <lineage>
        <taxon>Eukaryota</taxon>
        <taxon>Metazoa</taxon>
        <taxon>Ecdysozoa</taxon>
        <taxon>Arthropoda</taxon>
        <taxon>Hexapoda</taxon>
        <taxon>Insecta</taxon>
        <taxon>Pterygota</taxon>
        <taxon>Neoptera</taxon>
        <taxon>Paraneoptera</taxon>
        <taxon>Hemiptera</taxon>
        <taxon>Sternorrhyncha</taxon>
        <taxon>Aphidomorpha</taxon>
        <taxon>Aphidoidea</taxon>
        <taxon>Aphididae</taxon>
        <taxon>Aphidini</taxon>
        <taxon>Aphis</taxon>
        <taxon>Aphis</taxon>
    </lineage>
</organism>
<evidence type="ECO:0000313" key="1">
    <source>
        <dbReference type="EMBL" id="KAF0721302.1"/>
    </source>
</evidence>
<comment type="caution">
    <text evidence="1">The sequence shown here is derived from an EMBL/GenBank/DDBJ whole genome shotgun (WGS) entry which is preliminary data.</text>
</comment>
<dbReference type="Proteomes" id="UP000478052">
    <property type="component" value="Unassembled WGS sequence"/>
</dbReference>
<reference evidence="1 2" key="1">
    <citation type="submission" date="2019-08" db="EMBL/GenBank/DDBJ databases">
        <title>Whole genome of Aphis craccivora.</title>
        <authorList>
            <person name="Voronova N.V."/>
            <person name="Shulinski R.S."/>
            <person name="Bandarenka Y.V."/>
            <person name="Zhorov D.G."/>
            <person name="Warner D."/>
        </authorList>
    </citation>
    <scope>NUCLEOTIDE SEQUENCE [LARGE SCALE GENOMIC DNA]</scope>
    <source>
        <strain evidence="1">180601</strain>
        <tissue evidence="1">Whole Body</tissue>
    </source>
</reference>
<feature type="non-terminal residue" evidence="1">
    <location>
        <position position="1"/>
    </location>
</feature>